<protein>
    <submittedName>
        <fullName evidence="2">Uncharacterized protein LOC104589103</fullName>
    </submittedName>
</protein>
<accession>A0A1U7YYC1</accession>
<dbReference type="PANTHER" id="PTHR33240">
    <property type="entry name" value="OS08G0508500 PROTEIN"/>
    <property type="match status" value="1"/>
</dbReference>
<dbReference type="KEGG" id="nnu:104589103"/>
<dbReference type="GeneID" id="104589103"/>
<dbReference type="AlphaFoldDB" id="A0A1U7YYC1"/>
<reference evidence="2" key="1">
    <citation type="submission" date="2025-08" db="UniProtKB">
        <authorList>
            <consortium name="RefSeq"/>
        </authorList>
    </citation>
    <scope>IDENTIFICATION</scope>
</reference>
<keyword evidence="1" id="KW-1185">Reference proteome</keyword>
<dbReference type="eggNOG" id="KOG0017">
    <property type="taxonomic scope" value="Eukaryota"/>
</dbReference>
<proteinExistence type="predicted"/>
<dbReference type="OrthoDB" id="1752268at2759"/>
<sequence>MAIKDFSFVKWPPRLRGDPATRNRNVYCHFHRDHGHSTENCRNLCDEIEELIRRGYLKTLYNEKKETMQIGQQISRRTREGMPLSLVIGRTSSRHGYTSAAGRTSVRELESEEQNPLERLRLEDPIHFTEDDARGIQYPHNDALVIKLRLNDFKVKRILVDSGSLTDILIKDTFDKLQL</sequence>
<name>A0A1U7YYC1_NELNU</name>
<dbReference type="PANTHER" id="PTHR33240:SF17">
    <property type="entry name" value="EUKARYOTIC PEPTIDE CHAIN RELEASE FACTOR GTP-BINDING SUBUNIT-LIKE"/>
    <property type="match status" value="1"/>
</dbReference>
<organism evidence="1 2">
    <name type="scientific">Nelumbo nucifera</name>
    <name type="common">Sacred lotus</name>
    <dbReference type="NCBI Taxonomy" id="4432"/>
    <lineage>
        <taxon>Eukaryota</taxon>
        <taxon>Viridiplantae</taxon>
        <taxon>Streptophyta</taxon>
        <taxon>Embryophyta</taxon>
        <taxon>Tracheophyta</taxon>
        <taxon>Spermatophyta</taxon>
        <taxon>Magnoliopsida</taxon>
        <taxon>Proteales</taxon>
        <taxon>Nelumbonaceae</taxon>
        <taxon>Nelumbo</taxon>
    </lineage>
</organism>
<evidence type="ECO:0000313" key="1">
    <source>
        <dbReference type="Proteomes" id="UP000189703"/>
    </source>
</evidence>
<dbReference type="RefSeq" id="XP_010245597.1">
    <property type="nucleotide sequence ID" value="XM_010247295.1"/>
</dbReference>
<dbReference type="OMA" id="THMNERE"/>
<gene>
    <name evidence="2" type="primary">LOC104589103</name>
</gene>
<evidence type="ECO:0000313" key="2">
    <source>
        <dbReference type="RefSeq" id="XP_010245597.1"/>
    </source>
</evidence>
<dbReference type="InParanoid" id="A0A1U7YYC1"/>
<dbReference type="Proteomes" id="UP000189703">
    <property type="component" value="Unplaced"/>
</dbReference>